<proteinExistence type="predicted"/>
<sequence length="52" mass="5989">PLMNKVERLKAISYLNEKGAFLISKSSEKIAEYFNISKFTLYSDLNTVKEES</sequence>
<evidence type="ECO:0000259" key="1">
    <source>
        <dbReference type="Pfam" id="PF13309"/>
    </source>
</evidence>
<dbReference type="Pfam" id="PF13309">
    <property type="entry name" value="HTH_22"/>
    <property type="match status" value="1"/>
</dbReference>
<dbReference type="InterPro" id="IPR039445">
    <property type="entry name" value="DauR-like_HTH"/>
</dbReference>
<organism evidence="2">
    <name type="scientific">human gut metagenome</name>
    <dbReference type="NCBI Taxonomy" id="408170"/>
    <lineage>
        <taxon>unclassified sequences</taxon>
        <taxon>metagenomes</taxon>
        <taxon>organismal metagenomes</taxon>
    </lineage>
</organism>
<evidence type="ECO:0000313" key="2">
    <source>
        <dbReference type="EMBL" id="ETJ44286.1"/>
    </source>
</evidence>
<feature type="non-terminal residue" evidence="2">
    <location>
        <position position="1"/>
    </location>
</feature>
<reference evidence="2" key="1">
    <citation type="submission" date="2013-12" db="EMBL/GenBank/DDBJ databases">
        <title>A Varibaculum cambriense genome reconstructed from a premature infant gut community with otherwise low bacterial novelty that shifts toward anaerobic metabolism during the third week of life.</title>
        <authorList>
            <person name="Brown C.T."/>
            <person name="Sharon I."/>
            <person name="Thomas B.C."/>
            <person name="Castelle C.J."/>
            <person name="Morowitz M.J."/>
            <person name="Banfield J.F."/>
        </authorList>
    </citation>
    <scope>NUCLEOTIDE SEQUENCE</scope>
</reference>
<protein>
    <recommendedName>
        <fullName evidence="1">Transcriptional regulator DauR-like HTH domain-containing protein</fullName>
    </recommendedName>
</protein>
<name>W1YPR9_9ZZZZ</name>
<feature type="domain" description="Transcriptional regulator DauR-like HTH" evidence="1">
    <location>
        <begin position="2"/>
        <end position="46"/>
    </location>
</feature>
<dbReference type="AlphaFoldDB" id="W1YPR9"/>
<dbReference type="EMBL" id="AZMM01001683">
    <property type="protein sequence ID" value="ETJ44286.1"/>
    <property type="molecule type" value="Genomic_DNA"/>
</dbReference>
<gene>
    <name evidence="2" type="ORF">Q604_UNBC01683G0001</name>
</gene>
<accession>W1YPR9</accession>
<comment type="caution">
    <text evidence="2">The sequence shown here is derived from an EMBL/GenBank/DDBJ whole genome shotgun (WGS) entry which is preliminary data.</text>
</comment>